<evidence type="ECO:0000256" key="1">
    <source>
        <dbReference type="SAM" id="MobiDB-lite"/>
    </source>
</evidence>
<dbReference type="PROSITE" id="PS50096">
    <property type="entry name" value="IQ"/>
    <property type="match status" value="1"/>
</dbReference>
<dbReference type="HOGENOM" id="CLU_2120347_0_0_1"/>
<organism evidence="3 4">
    <name type="scientific">Lepisosteus oculatus</name>
    <name type="common">Spotted gar</name>
    <dbReference type="NCBI Taxonomy" id="7918"/>
    <lineage>
        <taxon>Eukaryota</taxon>
        <taxon>Metazoa</taxon>
        <taxon>Chordata</taxon>
        <taxon>Craniata</taxon>
        <taxon>Vertebrata</taxon>
        <taxon>Euteleostomi</taxon>
        <taxon>Actinopterygii</taxon>
        <taxon>Neopterygii</taxon>
        <taxon>Holostei</taxon>
        <taxon>Semionotiformes</taxon>
        <taxon>Lepisosteidae</taxon>
        <taxon>Lepisosteus</taxon>
    </lineage>
</organism>
<dbReference type="AlphaFoldDB" id="W5MI20"/>
<accession>W5MI20</accession>
<dbReference type="OMA" id="YQPLPWQ"/>
<evidence type="ECO:0008006" key="5">
    <source>
        <dbReference type="Google" id="ProtNLM"/>
    </source>
</evidence>
<reference evidence="4" key="1">
    <citation type="submission" date="2011-12" db="EMBL/GenBank/DDBJ databases">
        <title>The Draft Genome of Lepisosteus oculatus.</title>
        <authorList>
            <consortium name="The Broad Institute Genome Assembly &amp; Analysis Group"/>
            <consortium name="Computational R&amp;D Group"/>
            <consortium name="and Sequencing Platform"/>
            <person name="Di Palma F."/>
            <person name="Alfoldi J."/>
            <person name="Johnson J."/>
            <person name="Berlin A."/>
            <person name="Gnerre S."/>
            <person name="Jaffe D."/>
            <person name="MacCallum I."/>
            <person name="Young S."/>
            <person name="Walker B.J."/>
            <person name="Lander E.S."/>
            <person name="Lindblad-Toh K."/>
        </authorList>
    </citation>
    <scope>NUCLEOTIDE SEQUENCE [LARGE SCALE GENOMIC DNA]</scope>
</reference>
<name>W5MI20_LEPOC</name>
<dbReference type="GeneTree" id="ENSGT00390000009562"/>
<reference evidence="3" key="3">
    <citation type="submission" date="2025-09" db="UniProtKB">
        <authorList>
            <consortium name="Ensembl"/>
        </authorList>
    </citation>
    <scope>IDENTIFICATION</scope>
</reference>
<dbReference type="Bgee" id="ENSLOCG00000006650">
    <property type="expression patterns" value="Expressed in camera-type eye and 12 other cell types or tissues"/>
</dbReference>
<keyword evidence="4" id="KW-1185">Reference proteome</keyword>
<dbReference type="InParanoid" id="W5MI20"/>
<proteinExistence type="predicted"/>
<evidence type="ECO:0000256" key="2">
    <source>
        <dbReference type="SAM" id="SignalP"/>
    </source>
</evidence>
<feature type="region of interest" description="Disordered" evidence="1">
    <location>
        <begin position="43"/>
        <end position="77"/>
    </location>
</feature>
<dbReference type="Ensembl" id="ENSLOCT00000008039.1">
    <property type="protein sequence ID" value="ENSLOCP00000008029.1"/>
    <property type="gene ID" value="ENSLOCG00000006650.1"/>
</dbReference>
<keyword evidence="2" id="KW-0732">Signal</keyword>
<evidence type="ECO:0000313" key="3">
    <source>
        <dbReference type="Ensembl" id="ENSLOCP00000008029.1"/>
    </source>
</evidence>
<feature type="region of interest" description="Disordered" evidence="1">
    <location>
        <begin position="91"/>
        <end position="119"/>
    </location>
</feature>
<dbReference type="Pfam" id="PF00612">
    <property type="entry name" value="IQ"/>
    <property type="match status" value="1"/>
</dbReference>
<evidence type="ECO:0000313" key="4">
    <source>
        <dbReference type="Proteomes" id="UP000018468"/>
    </source>
</evidence>
<feature type="chain" id="PRO_5012294238" description="Secreted protein" evidence="2">
    <location>
        <begin position="16"/>
        <end position="138"/>
    </location>
</feature>
<reference evidence="3" key="2">
    <citation type="submission" date="2025-08" db="UniProtKB">
        <authorList>
            <consortium name="Ensembl"/>
        </authorList>
    </citation>
    <scope>IDENTIFICATION</scope>
</reference>
<feature type="compositionally biased region" description="Basic and acidic residues" evidence="1">
    <location>
        <begin position="51"/>
        <end position="60"/>
    </location>
</feature>
<dbReference type="eggNOG" id="ENOG502SAGZ">
    <property type="taxonomic scope" value="Eukaryota"/>
</dbReference>
<sequence length="138" mass="15254">MLATMLTVMYFMVRAAEQVGSGWLRPDPLPYMVYQPLPWQVQNVSQNRRGSRVDEREGGSQRDPAPGGHRKVKDAEATCGAALSVPSLRFVSDANSGSGSRQNGQWHAGAPASPEKAAVTIQTQYRKYQQRKQHKDGK</sequence>
<dbReference type="EMBL" id="AHAT01018376">
    <property type="status" value="NOT_ANNOTATED_CDS"/>
    <property type="molecule type" value="Genomic_DNA"/>
</dbReference>
<dbReference type="Proteomes" id="UP000018468">
    <property type="component" value="Linkage group LG26"/>
</dbReference>
<dbReference type="InterPro" id="IPR000048">
    <property type="entry name" value="IQ_motif_EF-hand-BS"/>
</dbReference>
<feature type="compositionally biased region" description="Polar residues" evidence="1">
    <location>
        <begin position="93"/>
        <end position="105"/>
    </location>
</feature>
<feature type="signal peptide" evidence="2">
    <location>
        <begin position="1"/>
        <end position="15"/>
    </location>
</feature>
<protein>
    <recommendedName>
        <fullName evidence="5">Secreted protein</fullName>
    </recommendedName>
</protein>